<evidence type="ECO:0000256" key="1">
    <source>
        <dbReference type="SAM" id="Phobius"/>
    </source>
</evidence>
<name>A0A484BJI4_DRONA</name>
<dbReference type="PANTHER" id="PTHR21879">
    <property type="entry name" value="FI03362P-RELATED-RELATED"/>
    <property type="match status" value="1"/>
</dbReference>
<comment type="caution">
    <text evidence="3">The sequence shown here is derived from an EMBL/GenBank/DDBJ whole genome shotgun (WGS) entry which is preliminary data.</text>
</comment>
<dbReference type="Proteomes" id="UP000295192">
    <property type="component" value="Unassembled WGS sequence"/>
</dbReference>
<dbReference type="STRING" id="7232.A0A484BJI4"/>
<sequence length="207" mass="22476">MSKVLLFVSCLLAVGWAHGLPPAVQLGGAIVAAVEQDAEQQEEELAAAATVTEQRWLQSAEQQLERVLSGELSGQQLSQLLGNWSAEARGKHHKQKKLMKMLFPLVSAAVLAKFILLPLILKWLTALSASSFVMGKIALAAAGLLALKSMMSPTHERLEIVHASAPTIKSYHGDLSSSGSSWIPLRQHYIPLGVAKDSFRYDNKPFL</sequence>
<feature type="transmembrane region" description="Helical" evidence="1">
    <location>
        <begin position="133"/>
        <end position="151"/>
    </location>
</feature>
<keyword evidence="2" id="KW-0732">Signal</keyword>
<accession>A0A484BJI4</accession>
<keyword evidence="4" id="KW-1185">Reference proteome</keyword>
<keyword evidence="1" id="KW-1133">Transmembrane helix</keyword>
<dbReference type="OMA" id="EGRGKHQ"/>
<evidence type="ECO:0000256" key="2">
    <source>
        <dbReference type="SAM" id="SignalP"/>
    </source>
</evidence>
<dbReference type="KEGG" id="dnv:108659075"/>
<dbReference type="Pfam" id="PF07898">
    <property type="entry name" value="DUF1676"/>
    <property type="match status" value="1"/>
</dbReference>
<dbReference type="PANTHER" id="PTHR21879:SF22">
    <property type="entry name" value="FI03362P-RELATED"/>
    <property type="match status" value="1"/>
</dbReference>
<gene>
    <name evidence="3" type="ORF">AWZ03_005385</name>
</gene>
<feature type="chain" id="PRO_5019812265" evidence="2">
    <location>
        <begin position="20"/>
        <end position="207"/>
    </location>
</feature>
<dbReference type="AlphaFoldDB" id="A0A484BJI4"/>
<dbReference type="EMBL" id="LSRL02000035">
    <property type="protein sequence ID" value="TDG48210.1"/>
    <property type="molecule type" value="Genomic_DNA"/>
</dbReference>
<feature type="signal peptide" evidence="2">
    <location>
        <begin position="1"/>
        <end position="19"/>
    </location>
</feature>
<dbReference type="OrthoDB" id="6627826at2759"/>
<reference evidence="3 4" key="1">
    <citation type="journal article" date="2019" name="J. Hered.">
        <title>An Improved Genome Assembly for Drosophila navojoa, the Basal Species in the mojavensis Cluster.</title>
        <authorList>
            <person name="Vanderlinde T."/>
            <person name="Dupim E.G."/>
            <person name="Nazario-Yepiz N.O."/>
            <person name="Carvalho A.B."/>
        </authorList>
    </citation>
    <scope>NUCLEOTIDE SEQUENCE [LARGE SCALE GENOMIC DNA]</scope>
    <source>
        <strain evidence="3">Navoj_Jal97</strain>
        <tissue evidence="3">Whole organism</tissue>
    </source>
</reference>
<evidence type="ECO:0000313" key="4">
    <source>
        <dbReference type="Proteomes" id="UP000295192"/>
    </source>
</evidence>
<dbReference type="GO" id="GO:0016020">
    <property type="term" value="C:membrane"/>
    <property type="evidence" value="ECO:0007669"/>
    <property type="project" value="TreeGrafter"/>
</dbReference>
<keyword evidence="1" id="KW-0812">Transmembrane</keyword>
<dbReference type="InterPro" id="IPR012464">
    <property type="entry name" value="DUF1676"/>
</dbReference>
<keyword evidence="1" id="KW-0472">Membrane</keyword>
<feature type="transmembrane region" description="Helical" evidence="1">
    <location>
        <begin position="101"/>
        <end position="121"/>
    </location>
</feature>
<proteinExistence type="predicted"/>
<organism evidence="3 4">
    <name type="scientific">Drosophila navojoa</name>
    <name type="common">Fruit fly</name>
    <dbReference type="NCBI Taxonomy" id="7232"/>
    <lineage>
        <taxon>Eukaryota</taxon>
        <taxon>Metazoa</taxon>
        <taxon>Ecdysozoa</taxon>
        <taxon>Arthropoda</taxon>
        <taxon>Hexapoda</taxon>
        <taxon>Insecta</taxon>
        <taxon>Pterygota</taxon>
        <taxon>Neoptera</taxon>
        <taxon>Endopterygota</taxon>
        <taxon>Diptera</taxon>
        <taxon>Brachycera</taxon>
        <taxon>Muscomorpha</taxon>
        <taxon>Ephydroidea</taxon>
        <taxon>Drosophilidae</taxon>
        <taxon>Drosophila</taxon>
    </lineage>
</organism>
<protein>
    <submittedName>
        <fullName evidence="3">Uncharacterized protein</fullName>
    </submittedName>
</protein>
<evidence type="ECO:0000313" key="3">
    <source>
        <dbReference type="EMBL" id="TDG48210.1"/>
    </source>
</evidence>